<keyword evidence="1" id="KW-0472">Membrane</keyword>
<evidence type="ECO:0000256" key="1">
    <source>
        <dbReference type="SAM" id="Phobius"/>
    </source>
</evidence>
<protein>
    <submittedName>
        <fullName evidence="2">Uncharacterized protein</fullName>
    </submittedName>
</protein>
<dbReference type="EMBL" id="JAWXVI010000001">
    <property type="protein sequence ID" value="MDX6188092.1"/>
    <property type="molecule type" value="Genomic_DNA"/>
</dbReference>
<dbReference type="RefSeq" id="WP_230002505.1">
    <property type="nucleotide sequence ID" value="NZ_CP087134.1"/>
</dbReference>
<evidence type="ECO:0000313" key="2">
    <source>
        <dbReference type="EMBL" id="MDX6188092.1"/>
    </source>
</evidence>
<keyword evidence="1" id="KW-0812">Transmembrane</keyword>
<sequence length="176" mass="20771">MINKILKSKWIYFLLALGIVLYLKDNQLILNPPKYIFWILFSMSFLILFVLEIKSEAKSKKTILDYFLVVITVGFFSILLAVILKIPINQYIIYKTDNEIFTEKCEVSNYISGRTDRLLFYFNKNKYSIGFQNSNHLKREDIIDNYLLKINYKKSILDTYVVEDYVLIKKSGSLSD</sequence>
<feature type="transmembrane region" description="Helical" evidence="1">
    <location>
        <begin position="7"/>
        <end position="23"/>
    </location>
</feature>
<keyword evidence="1" id="KW-1133">Transmembrane helix</keyword>
<feature type="transmembrane region" description="Helical" evidence="1">
    <location>
        <begin position="63"/>
        <end position="84"/>
    </location>
</feature>
<reference evidence="2 3" key="1">
    <citation type="submission" date="2023-11" db="EMBL/GenBank/DDBJ databases">
        <title>Unpublished Manusciprt.</title>
        <authorList>
            <person name="Saticioglu I.B."/>
            <person name="Ay H."/>
            <person name="Ajmi N."/>
            <person name="Altun S."/>
            <person name="Duman M."/>
        </authorList>
    </citation>
    <scope>NUCLEOTIDE SEQUENCE [LARGE SCALE GENOMIC DNA]</scope>
    <source>
        <strain evidence="2 3">Fl-318</strain>
    </source>
</reference>
<organism evidence="2 3">
    <name type="scientific">Flavobacterium cupriresistens</name>
    <dbReference type="NCBI Taxonomy" id="2893885"/>
    <lineage>
        <taxon>Bacteria</taxon>
        <taxon>Pseudomonadati</taxon>
        <taxon>Bacteroidota</taxon>
        <taxon>Flavobacteriia</taxon>
        <taxon>Flavobacteriales</taxon>
        <taxon>Flavobacteriaceae</taxon>
        <taxon>Flavobacterium</taxon>
    </lineage>
</organism>
<feature type="transmembrane region" description="Helical" evidence="1">
    <location>
        <begin position="35"/>
        <end position="51"/>
    </location>
</feature>
<accession>A0ABU4R681</accession>
<comment type="caution">
    <text evidence="2">The sequence shown here is derived from an EMBL/GenBank/DDBJ whole genome shotgun (WGS) entry which is preliminary data.</text>
</comment>
<proteinExistence type="predicted"/>
<gene>
    <name evidence="2" type="ORF">SGQ83_01925</name>
</gene>
<keyword evidence="3" id="KW-1185">Reference proteome</keyword>
<evidence type="ECO:0000313" key="3">
    <source>
        <dbReference type="Proteomes" id="UP001273350"/>
    </source>
</evidence>
<dbReference type="Proteomes" id="UP001273350">
    <property type="component" value="Unassembled WGS sequence"/>
</dbReference>
<name>A0ABU4R681_9FLAO</name>